<evidence type="ECO:0000313" key="2">
    <source>
        <dbReference type="EnsemblMetazoa" id="PPA45000.1"/>
    </source>
</evidence>
<evidence type="ECO:0000313" key="3">
    <source>
        <dbReference type="Proteomes" id="UP000005239"/>
    </source>
</evidence>
<proteinExistence type="predicted"/>
<reference evidence="2" key="2">
    <citation type="submission" date="2022-06" db="UniProtKB">
        <authorList>
            <consortium name="EnsemblMetazoa"/>
        </authorList>
    </citation>
    <scope>IDENTIFICATION</scope>
    <source>
        <strain evidence="2">PS312</strain>
    </source>
</reference>
<accession>A0A8R1ZA26</accession>
<gene>
    <name evidence="2" type="primary">WBGene00283369</name>
</gene>
<accession>A0A2A6CYB2</accession>
<name>A0A2A6CYB2_PRIPA</name>
<organism evidence="2 3">
    <name type="scientific">Pristionchus pacificus</name>
    <name type="common">Parasitic nematode worm</name>
    <dbReference type="NCBI Taxonomy" id="54126"/>
    <lineage>
        <taxon>Eukaryota</taxon>
        <taxon>Metazoa</taxon>
        <taxon>Ecdysozoa</taxon>
        <taxon>Nematoda</taxon>
        <taxon>Chromadorea</taxon>
        <taxon>Rhabditida</taxon>
        <taxon>Rhabditina</taxon>
        <taxon>Diplogasteromorpha</taxon>
        <taxon>Diplogasteroidea</taxon>
        <taxon>Neodiplogasteridae</taxon>
        <taxon>Pristionchus</taxon>
    </lineage>
</organism>
<sequence>MEAAPTQSMETTKGKVEALDGTTMEGISSRNAPFGANKVIRIMRRKEANVNHPKHGERERPVLIDMWKSITSTNL</sequence>
<protein>
    <submittedName>
        <fullName evidence="2">Uncharacterized protein</fullName>
    </submittedName>
</protein>
<feature type="compositionally biased region" description="Polar residues" evidence="1">
    <location>
        <begin position="1"/>
        <end position="11"/>
    </location>
</feature>
<feature type="region of interest" description="Disordered" evidence="1">
    <location>
        <begin position="1"/>
        <end position="31"/>
    </location>
</feature>
<dbReference type="AlphaFoldDB" id="A0A2A6CYB2"/>
<reference evidence="3" key="1">
    <citation type="journal article" date="2008" name="Nat. Genet.">
        <title>The Pristionchus pacificus genome provides a unique perspective on nematode lifestyle and parasitism.</title>
        <authorList>
            <person name="Dieterich C."/>
            <person name="Clifton S.W."/>
            <person name="Schuster L.N."/>
            <person name="Chinwalla A."/>
            <person name="Delehaunty K."/>
            <person name="Dinkelacker I."/>
            <person name="Fulton L."/>
            <person name="Fulton R."/>
            <person name="Godfrey J."/>
            <person name="Minx P."/>
            <person name="Mitreva M."/>
            <person name="Roeseler W."/>
            <person name="Tian H."/>
            <person name="Witte H."/>
            <person name="Yang S.P."/>
            <person name="Wilson R.K."/>
            <person name="Sommer R.J."/>
        </authorList>
    </citation>
    <scope>NUCLEOTIDE SEQUENCE [LARGE SCALE GENOMIC DNA]</scope>
    <source>
        <strain evidence="3">PS312</strain>
    </source>
</reference>
<keyword evidence="3" id="KW-1185">Reference proteome</keyword>
<dbReference type="EnsemblMetazoa" id="PPA45000.1">
    <property type="protein sequence ID" value="PPA45000.1"/>
    <property type="gene ID" value="WBGene00283369"/>
</dbReference>
<evidence type="ECO:0000256" key="1">
    <source>
        <dbReference type="SAM" id="MobiDB-lite"/>
    </source>
</evidence>
<dbReference type="Proteomes" id="UP000005239">
    <property type="component" value="Unassembled WGS sequence"/>
</dbReference>